<dbReference type="RefSeq" id="XP_002767802.1">
    <property type="nucleotide sequence ID" value="XM_002767756.1"/>
</dbReference>
<sequence>MFISSINLIFIVLSFHNNVLGDLHGLFFTSKPWHTAFLVLNFRGDNTVIMVVANANVGPLRAHWEYVPGTDILDVFAIHLTQSQYEDVSGLFPLDYDSHTLYGVLMPFPGLTGKILVMSHGLGSHSPASNVPTQNSACTVQPVRYRALRPVLYEPRTGCTDKASALALLRTAQDFGGLVGPLALAWAADMFGMGVPLWSAAAAVSVVALRFWTKVKR</sequence>
<feature type="signal peptide" evidence="2">
    <location>
        <begin position="1"/>
        <end position="21"/>
    </location>
</feature>
<keyword evidence="1" id="KW-0812">Transmembrane</keyword>
<accession>C5LRX2</accession>
<dbReference type="Proteomes" id="UP000007800">
    <property type="component" value="Unassembled WGS sequence"/>
</dbReference>
<dbReference type="GeneID" id="9043597"/>
<gene>
    <name evidence="3" type="ORF">Pmar_PMAR024824</name>
</gene>
<evidence type="ECO:0000313" key="3">
    <source>
        <dbReference type="EMBL" id="EER00520.1"/>
    </source>
</evidence>
<dbReference type="InParanoid" id="C5LRX2"/>
<evidence type="ECO:0000313" key="4">
    <source>
        <dbReference type="Proteomes" id="UP000007800"/>
    </source>
</evidence>
<proteinExistence type="predicted"/>
<reference evidence="3 4" key="1">
    <citation type="submission" date="2008-07" db="EMBL/GenBank/DDBJ databases">
        <authorList>
            <person name="El-Sayed N."/>
            <person name="Caler E."/>
            <person name="Inman J."/>
            <person name="Amedeo P."/>
            <person name="Hass B."/>
            <person name="Wortman J."/>
        </authorList>
    </citation>
    <scope>NUCLEOTIDE SEQUENCE [LARGE SCALE GENOMIC DNA]</scope>
    <source>
        <strain evidence="4">ATCC 50983 / TXsc</strain>
    </source>
</reference>
<protein>
    <submittedName>
        <fullName evidence="3">Uncharacterized protein</fullName>
    </submittedName>
</protein>
<dbReference type="AlphaFoldDB" id="C5LRX2"/>
<keyword evidence="4" id="KW-1185">Reference proteome</keyword>
<evidence type="ECO:0000256" key="2">
    <source>
        <dbReference type="SAM" id="SignalP"/>
    </source>
</evidence>
<dbReference type="EMBL" id="GG684992">
    <property type="protein sequence ID" value="EER00520.1"/>
    <property type="molecule type" value="Genomic_DNA"/>
</dbReference>
<feature type="transmembrane region" description="Helical" evidence="1">
    <location>
        <begin position="190"/>
        <end position="212"/>
    </location>
</feature>
<keyword evidence="1" id="KW-0472">Membrane</keyword>
<feature type="chain" id="PRO_5002954691" evidence="2">
    <location>
        <begin position="22"/>
        <end position="217"/>
    </location>
</feature>
<name>C5LRX2_PERM5</name>
<organism evidence="4">
    <name type="scientific">Perkinsus marinus (strain ATCC 50983 / TXsc)</name>
    <dbReference type="NCBI Taxonomy" id="423536"/>
    <lineage>
        <taxon>Eukaryota</taxon>
        <taxon>Sar</taxon>
        <taxon>Alveolata</taxon>
        <taxon>Perkinsozoa</taxon>
        <taxon>Perkinsea</taxon>
        <taxon>Perkinsida</taxon>
        <taxon>Perkinsidae</taxon>
        <taxon>Perkinsus</taxon>
    </lineage>
</organism>
<dbReference type="InterPro" id="IPR036259">
    <property type="entry name" value="MFS_trans_sf"/>
</dbReference>
<keyword evidence="2" id="KW-0732">Signal</keyword>
<evidence type="ECO:0000256" key="1">
    <source>
        <dbReference type="SAM" id="Phobius"/>
    </source>
</evidence>
<keyword evidence="1" id="KW-1133">Transmembrane helix</keyword>
<dbReference type="SUPFAM" id="SSF103473">
    <property type="entry name" value="MFS general substrate transporter"/>
    <property type="match status" value="1"/>
</dbReference>